<comment type="caution">
    <text evidence="2">The sequence shown here is derived from an EMBL/GenBank/DDBJ whole genome shotgun (WGS) entry which is preliminary data.</text>
</comment>
<evidence type="ECO:0000313" key="3">
    <source>
        <dbReference type="Proteomes" id="UP000193144"/>
    </source>
</evidence>
<dbReference type="Proteomes" id="UP000193144">
    <property type="component" value="Unassembled WGS sequence"/>
</dbReference>
<dbReference type="EMBL" id="MCFA01000216">
    <property type="protein sequence ID" value="ORX98368.1"/>
    <property type="molecule type" value="Genomic_DNA"/>
</dbReference>
<gene>
    <name evidence="2" type="ORF">BCR34DRAFT_606953</name>
</gene>
<feature type="region of interest" description="Disordered" evidence="1">
    <location>
        <begin position="132"/>
        <end position="164"/>
    </location>
</feature>
<sequence length="164" mass="17305">MNLFGKAQNSPTSTDITSRQGSAAEQDTLGSHFGASTDAIRDGISKATDKAQQLGYRAVNAQGDGSEQGRYEAHLSPDEHGGIKAERDQVVAAARLMMEKGKGSVGWGSGLGHDGQMMAVRMAGVRGVGGEQDRFGSHFAPGEDRVREAGREVRDSVKGAFARK</sequence>
<organism evidence="2 3">
    <name type="scientific">Clohesyomyces aquaticus</name>
    <dbReference type="NCBI Taxonomy" id="1231657"/>
    <lineage>
        <taxon>Eukaryota</taxon>
        <taxon>Fungi</taxon>
        <taxon>Dikarya</taxon>
        <taxon>Ascomycota</taxon>
        <taxon>Pezizomycotina</taxon>
        <taxon>Dothideomycetes</taxon>
        <taxon>Pleosporomycetidae</taxon>
        <taxon>Pleosporales</taxon>
        <taxon>Lindgomycetaceae</taxon>
        <taxon>Clohesyomyces</taxon>
    </lineage>
</organism>
<evidence type="ECO:0000256" key="1">
    <source>
        <dbReference type="SAM" id="MobiDB-lite"/>
    </source>
</evidence>
<evidence type="ECO:0000313" key="2">
    <source>
        <dbReference type="EMBL" id="ORX98368.1"/>
    </source>
</evidence>
<proteinExistence type="predicted"/>
<feature type="compositionally biased region" description="Polar residues" evidence="1">
    <location>
        <begin position="7"/>
        <end position="29"/>
    </location>
</feature>
<feature type="region of interest" description="Disordered" evidence="1">
    <location>
        <begin position="60"/>
        <end position="84"/>
    </location>
</feature>
<reference evidence="2 3" key="1">
    <citation type="submission" date="2016-07" db="EMBL/GenBank/DDBJ databases">
        <title>Pervasive Adenine N6-methylation of Active Genes in Fungi.</title>
        <authorList>
            <consortium name="DOE Joint Genome Institute"/>
            <person name="Mondo S.J."/>
            <person name="Dannebaum R.O."/>
            <person name="Kuo R.C."/>
            <person name="Labutti K."/>
            <person name="Haridas S."/>
            <person name="Kuo A."/>
            <person name="Salamov A."/>
            <person name="Ahrendt S.R."/>
            <person name="Lipzen A."/>
            <person name="Sullivan W."/>
            <person name="Andreopoulos W.B."/>
            <person name="Clum A."/>
            <person name="Lindquist E."/>
            <person name="Daum C."/>
            <person name="Ramamoorthy G.K."/>
            <person name="Gryganskyi A."/>
            <person name="Culley D."/>
            <person name="Magnuson J.K."/>
            <person name="James T.Y."/>
            <person name="O'Malley M.A."/>
            <person name="Stajich J.E."/>
            <person name="Spatafora J.W."/>
            <person name="Visel A."/>
            <person name="Grigoriev I.V."/>
        </authorList>
    </citation>
    <scope>NUCLEOTIDE SEQUENCE [LARGE SCALE GENOMIC DNA]</scope>
    <source>
        <strain evidence="2 3">CBS 115471</strain>
    </source>
</reference>
<dbReference type="OrthoDB" id="67965at2759"/>
<accession>A0A1Y1YK57</accession>
<feature type="compositionally biased region" description="Basic and acidic residues" evidence="1">
    <location>
        <begin position="67"/>
        <end position="84"/>
    </location>
</feature>
<feature type="compositionally biased region" description="Basic and acidic residues" evidence="1">
    <location>
        <begin position="132"/>
        <end position="157"/>
    </location>
</feature>
<feature type="region of interest" description="Disordered" evidence="1">
    <location>
        <begin position="1"/>
        <end position="46"/>
    </location>
</feature>
<name>A0A1Y1YK57_9PLEO</name>
<dbReference type="AlphaFoldDB" id="A0A1Y1YK57"/>
<protein>
    <submittedName>
        <fullName evidence="2">Uncharacterized protein</fullName>
    </submittedName>
</protein>
<keyword evidence="3" id="KW-1185">Reference proteome</keyword>